<keyword evidence="3 4" id="KW-0067">ATP-binding</keyword>
<dbReference type="PANTHER" id="PTHR43585:SF2">
    <property type="entry name" value="ATP-GRASP ENZYME FSQD"/>
    <property type="match status" value="1"/>
</dbReference>
<organism evidence="6 7">
    <name type="scientific">Anaerovorax odorimutans</name>
    <dbReference type="NCBI Taxonomy" id="109327"/>
    <lineage>
        <taxon>Bacteria</taxon>
        <taxon>Bacillati</taxon>
        <taxon>Bacillota</taxon>
        <taxon>Clostridia</taxon>
        <taxon>Peptostreptococcales</taxon>
        <taxon>Anaerovoracaceae</taxon>
        <taxon>Anaerovorax</taxon>
    </lineage>
</organism>
<evidence type="ECO:0000259" key="5">
    <source>
        <dbReference type="PROSITE" id="PS50975"/>
    </source>
</evidence>
<dbReference type="SUPFAM" id="SSF52440">
    <property type="entry name" value="PreATP-grasp domain"/>
    <property type="match status" value="1"/>
</dbReference>
<evidence type="ECO:0000313" key="6">
    <source>
        <dbReference type="EMBL" id="MCQ4635286.1"/>
    </source>
</evidence>
<dbReference type="InterPro" id="IPR011761">
    <property type="entry name" value="ATP-grasp"/>
</dbReference>
<feature type="domain" description="ATP-grasp" evidence="5">
    <location>
        <begin position="110"/>
        <end position="303"/>
    </location>
</feature>
<sequence>MIGKKLLILGGIRTLCDYVVRAQKMGVYVYVADYDIYSPAKQIADQAVFLDATNVEEIVAFCKKEGIDGITTGYVDILLKPCYEACRRLNLFCYLTPEMIEMSTNKEYFKSICAEYSIPTPISHEIKNEDYEVAALALNYPVFIKPLDASGSRGAAVCNNVKEFKKQYKCALNFSKQKKVVVEEYLSGTEFLMDYLIVDGRPYLLSMFDRIMSADRNSAINHSDLCIAPSCNLTVFQQKIHQNILEMLSGMNFENGLIFFQGFVKDKNITIYEMGCRLGGSFPFIDEHCTGINPMDMLINYALTGEMGKKIAIEEISPHFSELGGVINIMALSSEYRIAEINGIEEVSKLPQMLHYLQRMFIGDSFQVGKITDSPVVSFYFYAKDIDEYKEIVRFIYSKVSVFDKYGNSLLMQPCSIENL</sequence>
<dbReference type="SUPFAM" id="SSF56059">
    <property type="entry name" value="Glutathione synthetase ATP-binding domain-like"/>
    <property type="match status" value="1"/>
</dbReference>
<dbReference type="Gene3D" id="3.40.50.20">
    <property type="match status" value="1"/>
</dbReference>
<dbReference type="Pfam" id="PF21360">
    <property type="entry name" value="PylC-like_N"/>
    <property type="match status" value="1"/>
</dbReference>
<dbReference type="EMBL" id="JANFXK010000001">
    <property type="protein sequence ID" value="MCQ4635286.1"/>
    <property type="molecule type" value="Genomic_DNA"/>
</dbReference>
<dbReference type="Gene3D" id="3.30.1490.20">
    <property type="entry name" value="ATP-grasp fold, A domain"/>
    <property type="match status" value="1"/>
</dbReference>
<dbReference type="Proteomes" id="UP001524502">
    <property type="component" value="Unassembled WGS sequence"/>
</dbReference>
<keyword evidence="2 4" id="KW-0547">Nucleotide-binding</keyword>
<evidence type="ECO:0000256" key="2">
    <source>
        <dbReference type="ARBA" id="ARBA00022741"/>
    </source>
</evidence>
<dbReference type="Pfam" id="PF02786">
    <property type="entry name" value="CPSase_L_D2"/>
    <property type="match status" value="1"/>
</dbReference>
<keyword evidence="7" id="KW-1185">Reference proteome</keyword>
<reference evidence="6 7" key="1">
    <citation type="submission" date="2022-06" db="EMBL/GenBank/DDBJ databases">
        <title>Isolation of gut microbiota from human fecal samples.</title>
        <authorList>
            <person name="Pamer E.G."/>
            <person name="Barat B."/>
            <person name="Waligurski E."/>
            <person name="Medina S."/>
            <person name="Paddock L."/>
            <person name="Mostad J."/>
        </authorList>
    </citation>
    <scope>NUCLEOTIDE SEQUENCE [LARGE SCALE GENOMIC DNA]</scope>
    <source>
        <strain evidence="6 7">SL.3.17</strain>
    </source>
</reference>
<dbReference type="Gene3D" id="3.30.470.20">
    <property type="entry name" value="ATP-grasp fold, B domain"/>
    <property type="match status" value="1"/>
</dbReference>
<dbReference type="InterPro" id="IPR048764">
    <property type="entry name" value="PylC_N"/>
</dbReference>
<name>A0ABT1RJC5_9FIRM</name>
<dbReference type="PROSITE" id="PS50975">
    <property type="entry name" value="ATP_GRASP"/>
    <property type="match status" value="1"/>
</dbReference>
<gene>
    <name evidence="6" type="ORF">NE619_00885</name>
</gene>
<dbReference type="InterPro" id="IPR052032">
    <property type="entry name" value="ATP-dep_AA_Ligase"/>
</dbReference>
<dbReference type="InterPro" id="IPR016185">
    <property type="entry name" value="PreATP-grasp_dom_sf"/>
</dbReference>
<evidence type="ECO:0000256" key="1">
    <source>
        <dbReference type="ARBA" id="ARBA00022598"/>
    </source>
</evidence>
<evidence type="ECO:0000313" key="7">
    <source>
        <dbReference type="Proteomes" id="UP001524502"/>
    </source>
</evidence>
<dbReference type="InterPro" id="IPR005479">
    <property type="entry name" value="CPAse_ATP-bd"/>
</dbReference>
<proteinExistence type="predicted"/>
<evidence type="ECO:0000256" key="4">
    <source>
        <dbReference type="PROSITE-ProRule" id="PRU00409"/>
    </source>
</evidence>
<dbReference type="InterPro" id="IPR013815">
    <property type="entry name" value="ATP_grasp_subdomain_1"/>
</dbReference>
<protein>
    <submittedName>
        <fullName evidence="6">ATP-grasp domain-containing protein</fullName>
    </submittedName>
</protein>
<comment type="caution">
    <text evidence="6">The sequence shown here is derived from an EMBL/GenBank/DDBJ whole genome shotgun (WGS) entry which is preliminary data.</text>
</comment>
<dbReference type="PANTHER" id="PTHR43585">
    <property type="entry name" value="FUMIPYRROLE BIOSYNTHESIS PROTEIN C"/>
    <property type="match status" value="1"/>
</dbReference>
<keyword evidence="1" id="KW-0436">Ligase</keyword>
<accession>A0ABT1RJC5</accession>
<evidence type="ECO:0000256" key="3">
    <source>
        <dbReference type="ARBA" id="ARBA00022840"/>
    </source>
</evidence>